<dbReference type="EMBL" id="JBHUOP010000006">
    <property type="protein sequence ID" value="MFD2841515.1"/>
    <property type="molecule type" value="Genomic_DNA"/>
</dbReference>
<evidence type="ECO:0000256" key="2">
    <source>
        <dbReference type="SAM" id="Phobius"/>
    </source>
</evidence>
<proteinExistence type="predicted"/>
<dbReference type="RefSeq" id="WP_377467579.1">
    <property type="nucleotide sequence ID" value="NZ_JBHUOP010000006.1"/>
</dbReference>
<feature type="transmembrane region" description="Helical" evidence="2">
    <location>
        <begin position="131"/>
        <end position="155"/>
    </location>
</feature>
<comment type="caution">
    <text evidence="3">The sequence shown here is derived from an EMBL/GenBank/DDBJ whole genome shotgun (WGS) entry which is preliminary data.</text>
</comment>
<keyword evidence="2" id="KW-1133">Transmembrane helix</keyword>
<keyword evidence="2" id="KW-0472">Membrane</keyword>
<feature type="transmembrane region" description="Helical" evidence="2">
    <location>
        <begin position="412"/>
        <end position="434"/>
    </location>
</feature>
<evidence type="ECO:0000313" key="3">
    <source>
        <dbReference type="EMBL" id="MFD2841515.1"/>
    </source>
</evidence>
<gene>
    <name evidence="3" type="ORF">ACFSYH_13190</name>
</gene>
<feature type="compositionally biased region" description="Basic and acidic residues" evidence="1">
    <location>
        <begin position="1"/>
        <end position="12"/>
    </location>
</feature>
<sequence length="465" mass="50904">MAGHEDEKRQDATTDYSRFAPPGMAAAETPSHAIPVFDAPPQPPEQATSEPVPGANSVPATPPSPEPTPSYSWQSGESSADKKTTGLSEFQQPIEAIKFSPDAEDDTTRRNVKDMVRGLGKARWFGYTRNTIAVVSGVVTVLALIAWSVLSGAWVTFVQPANYSAVAFEAYEEEALQDQIAQAILAAIWEQYPPEVLAEMLNSELYSPDAYERLPEEFHDYVWNFNTPAQIEQLMSSWLPPYVKERVAASESKSAWMEANTSVHTTMIDTLEGATNNARDLIDIDLGSFRDTWMTESTGVPLMDDLIEKLDLNVSFVDAYLVEDLKTTYQSGKMLRLILPVVAGLAFAIGLASARRRPWLLVGVGTGLLAAWALAEPIGQLPTRYFAGDDDSIGAIVLHQGLVVQSAESARFLMYLGIAGGILLLFGLLFGAMVRRRTRKAAELLARDEKDTADARSDIELVNAR</sequence>
<protein>
    <submittedName>
        <fullName evidence="3">Uncharacterized protein</fullName>
    </submittedName>
</protein>
<feature type="transmembrane region" description="Helical" evidence="2">
    <location>
        <begin position="359"/>
        <end position="375"/>
    </location>
</feature>
<keyword evidence="2" id="KW-0812">Transmembrane</keyword>
<organism evidence="3 4">
    <name type="scientific">Populibacterium corticicola</name>
    <dbReference type="NCBI Taxonomy" id="1812826"/>
    <lineage>
        <taxon>Bacteria</taxon>
        <taxon>Bacillati</taxon>
        <taxon>Actinomycetota</taxon>
        <taxon>Actinomycetes</taxon>
        <taxon>Micrococcales</taxon>
        <taxon>Jonesiaceae</taxon>
        <taxon>Populibacterium</taxon>
    </lineage>
</organism>
<evidence type="ECO:0000256" key="1">
    <source>
        <dbReference type="SAM" id="MobiDB-lite"/>
    </source>
</evidence>
<name>A0ABW5XHR0_9MICO</name>
<accession>A0ABW5XHR0</accession>
<reference evidence="4" key="1">
    <citation type="journal article" date="2019" name="Int. J. Syst. Evol. Microbiol.">
        <title>The Global Catalogue of Microorganisms (GCM) 10K type strain sequencing project: providing services to taxonomists for standard genome sequencing and annotation.</title>
        <authorList>
            <consortium name="The Broad Institute Genomics Platform"/>
            <consortium name="The Broad Institute Genome Sequencing Center for Infectious Disease"/>
            <person name="Wu L."/>
            <person name="Ma J."/>
        </authorList>
    </citation>
    <scope>NUCLEOTIDE SEQUENCE [LARGE SCALE GENOMIC DNA]</scope>
    <source>
        <strain evidence="4">KCTC 33576</strain>
    </source>
</reference>
<feature type="region of interest" description="Disordered" evidence="1">
    <location>
        <begin position="1"/>
        <end position="85"/>
    </location>
</feature>
<keyword evidence="4" id="KW-1185">Reference proteome</keyword>
<evidence type="ECO:0000313" key="4">
    <source>
        <dbReference type="Proteomes" id="UP001597391"/>
    </source>
</evidence>
<feature type="transmembrane region" description="Helical" evidence="2">
    <location>
        <begin position="334"/>
        <end position="352"/>
    </location>
</feature>
<dbReference type="Proteomes" id="UP001597391">
    <property type="component" value="Unassembled WGS sequence"/>
</dbReference>